<evidence type="ECO:0000259" key="8">
    <source>
        <dbReference type="Pfam" id="PF17921"/>
    </source>
</evidence>
<keyword evidence="6" id="KW-0695">RNA-directed DNA polymerase</keyword>
<name>A0A5K1K238_9APHY</name>
<gene>
    <name evidence="9" type="primary">Q59RG0</name>
</gene>
<organism evidence="9">
    <name type="scientific">Ganoderma boninense</name>
    <dbReference type="NCBI Taxonomy" id="34458"/>
    <lineage>
        <taxon>Eukaryota</taxon>
        <taxon>Fungi</taxon>
        <taxon>Dikarya</taxon>
        <taxon>Basidiomycota</taxon>
        <taxon>Agaricomycotina</taxon>
        <taxon>Agaricomycetes</taxon>
        <taxon>Polyporales</taxon>
        <taxon>Polyporaceae</taxon>
        <taxon>Ganoderma</taxon>
    </lineage>
</organism>
<dbReference type="EMBL" id="LR727843">
    <property type="protein sequence ID" value="VWO99712.1"/>
    <property type="molecule type" value="Genomic_DNA"/>
</dbReference>
<dbReference type="Gene3D" id="1.10.340.70">
    <property type="match status" value="1"/>
</dbReference>
<dbReference type="GO" id="GO:0016787">
    <property type="term" value="F:hydrolase activity"/>
    <property type="evidence" value="ECO:0007669"/>
    <property type="project" value="UniProtKB-KW"/>
</dbReference>
<keyword evidence="2" id="KW-0548">Nucleotidyltransferase</keyword>
<evidence type="ECO:0000256" key="4">
    <source>
        <dbReference type="ARBA" id="ARBA00022759"/>
    </source>
</evidence>
<keyword evidence="3" id="KW-0540">Nuclease</keyword>
<dbReference type="GO" id="GO:0004519">
    <property type="term" value="F:endonuclease activity"/>
    <property type="evidence" value="ECO:0007669"/>
    <property type="project" value="UniProtKB-KW"/>
</dbReference>
<accession>A0A5K1K238</accession>
<dbReference type="PANTHER" id="PTHR37984:SF5">
    <property type="entry name" value="PROTEIN NYNRIN-LIKE"/>
    <property type="match status" value="1"/>
</dbReference>
<keyword evidence="1" id="KW-0808">Transferase</keyword>
<dbReference type="Pfam" id="PF17917">
    <property type="entry name" value="RT_RNaseH"/>
    <property type="match status" value="1"/>
</dbReference>
<dbReference type="GO" id="GO:0003964">
    <property type="term" value="F:RNA-directed DNA polymerase activity"/>
    <property type="evidence" value="ECO:0007669"/>
    <property type="project" value="UniProtKB-KW"/>
</dbReference>
<feature type="domain" description="Integrase zinc-binding" evidence="8">
    <location>
        <begin position="169"/>
        <end position="226"/>
    </location>
</feature>
<dbReference type="InterPro" id="IPR041588">
    <property type="entry name" value="Integrase_H2C2"/>
</dbReference>
<keyword evidence="9" id="KW-0472">Membrane</keyword>
<feature type="domain" description="Reverse transcriptase RNase H-like" evidence="7">
    <location>
        <begin position="1"/>
        <end position="54"/>
    </location>
</feature>
<evidence type="ECO:0000313" key="9">
    <source>
        <dbReference type="EMBL" id="VWO99712.1"/>
    </source>
</evidence>
<dbReference type="FunFam" id="1.10.340.70:FF:000001">
    <property type="entry name" value="Retrovirus-related Pol polyprotein from transposon gypsy-like Protein"/>
    <property type="match status" value="1"/>
</dbReference>
<dbReference type="InterPro" id="IPR050951">
    <property type="entry name" value="Retrovirus_Pol_polyprotein"/>
</dbReference>
<protein>
    <submittedName>
        <fullName evidence="9">Major facilitator superfamily multidrug transporter NAG4 (N-acetylglucosamine utilization protein 4) (Transmembrane protein 2)</fullName>
    </submittedName>
</protein>
<reference evidence="9" key="1">
    <citation type="submission" date="2019-10" db="EMBL/GenBank/DDBJ databases">
        <authorList>
            <person name="Nor Muhammad N."/>
        </authorList>
    </citation>
    <scope>NUCLEOTIDE SEQUENCE</scope>
</reference>
<dbReference type="InterPro" id="IPR043502">
    <property type="entry name" value="DNA/RNA_pol_sf"/>
</dbReference>
<dbReference type="CDD" id="cd09274">
    <property type="entry name" value="RNase_HI_RT_Ty3"/>
    <property type="match status" value="1"/>
</dbReference>
<evidence type="ECO:0000256" key="2">
    <source>
        <dbReference type="ARBA" id="ARBA00022695"/>
    </source>
</evidence>
<keyword evidence="9" id="KW-0812">Transmembrane</keyword>
<dbReference type="SUPFAM" id="SSF56672">
    <property type="entry name" value="DNA/RNA polymerases"/>
    <property type="match status" value="1"/>
</dbReference>
<dbReference type="AlphaFoldDB" id="A0A5K1K238"/>
<dbReference type="InterPro" id="IPR041373">
    <property type="entry name" value="RT_RNaseH"/>
</dbReference>
<evidence type="ECO:0000256" key="3">
    <source>
        <dbReference type="ARBA" id="ARBA00022722"/>
    </source>
</evidence>
<dbReference type="Pfam" id="PF17921">
    <property type="entry name" value="Integrase_H2C2"/>
    <property type="match status" value="1"/>
</dbReference>
<evidence type="ECO:0000256" key="1">
    <source>
        <dbReference type="ARBA" id="ARBA00022679"/>
    </source>
</evidence>
<evidence type="ECO:0000256" key="6">
    <source>
        <dbReference type="ARBA" id="ARBA00022918"/>
    </source>
</evidence>
<dbReference type="PANTHER" id="PTHR37984">
    <property type="entry name" value="PROTEIN CBG26694"/>
    <property type="match status" value="1"/>
</dbReference>
<proteinExistence type="predicted"/>
<evidence type="ECO:0000256" key="5">
    <source>
        <dbReference type="ARBA" id="ARBA00022801"/>
    </source>
</evidence>
<keyword evidence="5" id="KW-0378">Hydrolase</keyword>
<keyword evidence="4" id="KW-0255">Endonuclease</keyword>
<sequence length="365" mass="42285">MLAIIRALQAWRHYLEGLPSVFEIQSDHKNLEYWKAAQNLTRRQARWALYLSRFDFVIAHKPGTSNGRADALSRRPDHQKDDADDNLNRVMLQPDRFRVLAAKRGHMSVVPEKALLRRIRECGEREQEVAEALSKLDKLGPARLQNDLVDWNTEQGLLLYRGRVYVPKDDALRAEIVRIHHDLPPAGHPGQAKTVELVTRNYWWPGMAKFIKDYVETCDTCRRGKTSHAKPHGPLQPNEIPDGPGQVVTWYSPFYLMYGYEPQFHVPMLSTTVPRADERREELRQAREDATSALTLAAERMKEYYDRYVSASPEFKEGQKVWLDTRNFRVSWKLVDQYTGPYPVKRKGVTEYIAHSTQPADHSPQ</sequence>
<evidence type="ECO:0000259" key="7">
    <source>
        <dbReference type="Pfam" id="PF17917"/>
    </source>
</evidence>